<proteinExistence type="predicted"/>
<accession>A0A6N2KIJ9</accession>
<keyword evidence="2" id="KW-0902">Two-component regulatory system</keyword>
<evidence type="ECO:0000256" key="2">
    <source>
        <dbReference type="ARBA" id="ARBA00023012"/>
    </source>
</evidence>
<reference evidence="5" key="1">
    <citation type="submission" date="2019-03" db="EMBL/GenBank/DDBJ databases">
        <authorList>
            <person name="Mank J."/>
            <person name="Almeida P."/>
        </authorList>
    </citation>
    <scope>NUCLEOTIDE SEQUENCE</scope>
    <source>
        <strain evidence="5">78183</strain>
    </source>
</reference>
<dbReference type="CDD" id="cd17546">
    <property type="entry name" value="REC_hyHK_CKI1_RcsC-like"/>
    <property type="match status" value="1"/>
</dbReference>
<protein>
    <recommendedName>
        <fullName evidence="4">Response regulatory domain-containing protein</fullName>
    </recommendedName>
</protein>
<evidence type="ECO:0000256" key="1">
    <source>
        <dbReference type="ARBA" id="ARBA00022553"/>
    </source>
</evidence>
<dbReference type="SUPFAM" id="SSF52172">
    <property type="entry name" value="CheY-like"/>
    <property type="match status" value="1"/>
</dbReference>
<dbReference type="GO" id="GO:0000160">
    <property type="term" value="P:phosphorelay signal transduction system"/>
    <property type="evidence" value="ECO:0007669"/>
    <property type="project" value="UniProtKB-KW"/>
</dbReference>
<dbReference type="Gene3D" id="3.40.50.2300">
    <property type="match status" value="1"/>
</dbReference>
<dbReference type="EMBL" id="CAADRP010000269">
    <property type="protein sequence ID" value="VFU26088.1"/>
    <property type="molecule type" value="Genomic_DNA"/>
</dbReference>
<dbReference type="PANTHER" id="PTHR45339:SF1">
    <property type="entry name" value="HYBRID SIGNAL TRANSDUCTION HISTIDINE KINASE J"/>
    <property type="match status" value="1"/>
</dbReference>
<feature type="domain" description="Response regulatory" evidence="4">
    <location>
        <begin position="1"/>
        <end position="166"/>
    </location>
</feature>
<keyword evidence="1 3" id="KW-0597">Phosphoprotein</keyword>
<evidence type="ECO:0000313" key="5">
    <source>
        <dbReference type="EMBL" id="VFU26088.1"/>
    </source>
</evidence>
<dbReference type="InterPro" id="IPR001789">
    <property type="entry name" value="Sig_transdc_resp-reg_receiver"/>
</dbReference>
<evidence type="ECO:0000256" key="3">
    <source>
        <dbReference type="PROSITE-ProRule" id="PRU00169"/>
    </source>
</evidence>
<dbReference type="PANTHER" id="PTHR45339">
    <property type="entry name" value="HYBRID SIGNAL TRANSDUCTION HISTIDINE KINASE J"/>
    <property type="match status" value="1"/>
</dbReference>
<dbReference type="InterPro" id="IPR011006">
    <property type="entry name" value="CheY-like_superfamily"/>
</dbReference>
<name>A0A6N2KIJ9_SALVM</name>
<feature type="modified residue" description="4-aspartylphosphate" evidence="3">
    <location>
        <position position="72"/>
    </location>
</feature>
<dbReference type="AlphaFoldDB" id="A0A6N2KIJ9"/>
<organism evidence="5">
    <name type="scientific">Salix viminalis</name>
    <name type="common">Common osier</name>
    <name type="synonym">Basket willow</name>
    <dbReference type="NCBI Taxonomy" id="40686"/>
    <lineage>
        <taxon>Eukaryota</taxon>
        <taxon>Viridiplantae</taxon>
        <taxon>Streptophyta</taxon>
        <taxon>Embryophyta</taxon>
        <taxon>Tracheophyta</taxon>
        <taxon>Spermatophyta</taxon>
        <taxon>Magnoliopsida</taxon>
        <taxon>eudicotyledons</taxon>
        <taxon>Gunneridae</taxon>
        <taxon>Pentapetalae</taxon>
        <taxon>rosids</taxon>
        <taxon>fabids</taxon>
        <taxon>Malpighiales</taxon>
        <taxon>Salicaceae</taxon>
        <taxon>Saliceae</taxon>
        <taxon>Salix</taxon>
    </lineage>
</organism>
<dbReference type="PROSITE" id="PS50110">
    <property type="entry name" value="RESPONSE_REGULATORY"/>
    <property type="match status" value="1"/>
</dbReference>
<gene>
    <name evidence="5" type="ORF">SVIM_LOCUS65830</name>
</gene>
<sequence length="167" mass="18630">MLRMPALWLKPLRPYLNLKSHLVTALNVTMRMNKKKLPLILSALLLASSNKSKPKPKPKILLVEDNKINVMDICMLVMNGLQATQLIRSFEETGNWAAAVKAGIEPSASLQDGQSSIHYDKRVPIIAMTTNALSESAEECYANGMDSFVSKPVTFQKLKECLEQYLP</sequence>
<evidence type="ECO:0000259" key="4">
    <source>
        <dbReference type="PROSITE" id="PS50110"/>
    </source>
</evidence>